<dbReference type="Proteomes" id="UP000478052">
    <property type="component" value="Unassembled WGS sequence"/>
</dbReference>
<organism evidence="2 3">
    <name type="scientific">Aphis craccivora</name>
    <name type="common">Cowpea aphid</name>
    <dbReference type="NCBI Taxonomy" id="307492"/>
    <lineage>
        <taxon>Eukaryota</taxon>
        <taxon>Metazoa</taxon>
        <taxon>Ecdysozoa</taxon>
        <taxon>Arthropoda</taxon>
        <taxon>Hexapoda</taxon>
        <taxon>Insecta</taxon>
        <taxon>Pterygota</taxon>
        <taxon>Neoptera</taxon>
        <taxon>Paraneoptera</taxon>
        <taxon>Hemiptera</taxon>
        <taxon>Sternorrhyncha</taxon>
        <taxon>Aphidomorpha</taxon>
        <taxon>Aphidoidea</taxon>
        <taxon>Aphididae</taxon>
        <taxon>Aphidini</taxon>
        <taxon>Aphis</taxon>
        <taxon>Aphis</taxon>
    </lineage>
</organism>
<dbReference type="OrthoDB" id="6626861at2759"/>
<feature type="domain" description="Transposable element P transposase-like RNase H" evidence="1">
    <location>
        <begin position="8"/>
        <end position="70"/>
    </location>
</feature>
<sequence>MFCNLKIESSELPDHGLVFIWQSLADNVTQPIAVFTSKRLVKGVDLAQLVLRSILLLEDAELQVPGLTCEL</sequence>
<dbReference type="Pfam" id="PF21787">
    <property type="entry name" value="TNP-like_RNaseH_N"/>
    <property type="match status" value="1"/>
</dbReference>
<dbReference type="EMBL" id="VUJU01003894">
    <property type="protein sequence ID" value="KAF0756271.1"/>
    <property type="molecule type" value="Genomic_DNA"/>
</dbReference>
<proteinExistence type="predicted"/>
<accession>A0A6G0YIF4</accession>
<gene>
    <name evidence="2" type="ORF">FWK35_00017514</name>
</gene>
<protein>
    <submittedName>
        <fullName evidence="2">Dimer Tnp hAT domain-containing protein</fullName>
    </submittedName>
</protein>
<evidence type="ECO:0000259" key="1">
    <source>
        <dbReference type="Pfam" id="PF21787"/>
    </source>
</evidence>
<dbReference type="AlphaFoldDB" id="A0A6G0YIF4"/>
<dbReference type="InterPro" id="IPR048365">
    <property type="entry name" value="TNP-like_RNaseH_N"/>
</dbReference>
<keyword evidence="3" id="KW-1185">Reference proteome</keyword>
<comment type="caution">
    <text evidence="2">The sequence shown here is derived from an EMBL/GenBank/DDBJ whole genome shotgun (WGS) entry which is preliminary data.</text>
</comment>
<evidence type="ECO:0000313" key="3">
    <source>
        <dbReference type="Proteomes" id="UP000478052"/>
    </source>
</evidence>
<name>A0A6G0YIF4_APHCR</name>
<reference evidence="2 3" key="1">
    <citation type="submission" date="2019-08" db="EMBL/GenBank/DDBJ databases">
        <title>Whole genome of Aphis craccivora.</title>
        <authorList>
            <person name="Voronova N.V."/>
            <person name="Shulinski R.S."/>
            <person name="Bandarenka Y.V."/>
            <person name="Zhorov D.G."/>
            <person name="Warner D."/>
        </authorList>
    </citation>
    <scope>NUCLEOTIDE SEQUENCE [LARGE SCALE GENOMIC DNA]</scope>
    <source>
        <strain evidence="2">180601</strain>
        <tissue evidence="2">Whole Body</tissue>
    </source>
</reference>
<evidence type="ECO:0000313" key="2">
    <source>
        <dbReference type="EMBL" id="KAF0756271.1"/>
    </source>
</evidence>